<dbReference type="Proteomes" id="UP000518266">
    <property type="component" value="Unassembled WGS sequence"/>
</dbReference>
<dbReference type="GO" id="GO:0007605">
    <property type="term" value="P:sensory perception of sound"/>
    <property type="evidence" value="ECO:0007669"/>
    <property type="project" value="TreeGrafter"/>
</dbReference>
<dbReference type="InterPro" id="IPR001478">
    <property type="entry name" value="PDZ"/>
</dbReference>
<evidence type="ECO:0000256" key="1">
    <source>
        <dbReference type="ARBA" id="ARBA00004316"/>
    </source>
</evidence>
<dbReference type="GO" id="GO:0001917">
    <property type="term" value="C:photoreceptor inner segment"/>
    <property type="evidence" value="ECO:0007669"/>
    <property type="project" value="TreeGrafter"/>
</dbReference>
<evidence type="ECO:0000256" key="4">
    <source>
        <dbReference type="SAM" id="MobiDB-lite"/>
    </source>
</evidence>
<dbReference type="InterPro" id="IPR036034">
    <property type="entry name" value="PDZ_sf"/>
</dbReference>
<dbReference type="Gene3D" id="2.30.42.10">
    <property type="match status" value="2"/>
</dbReference>
<comment type="subcellular location">
    <subcellularLocation>
        <location evidence="1">Cell projection</location>
    </subcellularLocation>
</comment>
<dbReference type="GO" id="GO:0060088">
    <property type="term" value="P:auditory receptor cell stereocilium organization"/>
    <property type="evidence" value="ECO:0007669"/>
    <property type="project" value="TreeGrafter"/>
</dbReference>
<reference evidence="6 7" key="1">
    <citation type="submission" date="2020-03" db="EMBL/GenBank/DDBJ databases">
        <title>Dissostichus mawsoni Genome sequencing and assembly.</title>
        <authorList>
            <person name="Park H."/>
        </authorList>
    </citation>
    <scope>NUCLEOTIDE SEQUENCE [LARGE SCALE GENOMIC DNA]</scope>
    <source>
        <strain evidence="6">DM0001</strain>
        <tissue evidence="6">Muscle</tissue>
    </source>
</reference>
<feature type="compositionally biased region" description="Basic and acidic residues" evidence="4">
    <location>
        <begin position="304"/>
        <end position="316"/>
    </location>
</feature>
<feature type="region of interest" description="Disordered" evidence="4">
    <location>
        <begin position="241"/>
        <end position="317"/>
    </location>
</feature>
<dbReference type="FunFam" id="2.30.42.10:FF:000087">
    <property type="entry name" value="Whirlin a"/>
    <property type="match status" value="1"/>
</dbReference>
<feature type="domain" description="PDZ" evidence="5">
    <location>
        <begin position="314"/>
        <end position="340"/>
    </location>
</feature>
<dbReference type="GO" id="GO:0032426">
    <property type="term" value="C:stereocilium tip"/>
    <property type="evidence" value="ECO:0007669"/>
    <property type="project" value="TreeGrafter"/>
</dbReference>
<dbReference type="PANTHER" id="PTHR23116">
    <property type="entry name" value="PDZ DOMAIN CONTAINING WHIRLIN AND HARMONIN-RELATED"/>
    <property type="match status" value="1"/>
</dbReference>
<keyword evidence="2" id="KW-0677">Repeat</keyword>
<dbReference type="AlphaFoldDB" id="A0A7J5YSG6"/>
<keyword evidence="3" id="KW-0966">Cell projection</keyword>
<evidence type="ECO:0000256" key="3">
    <source>
        <dbReference type="ARBA" id="ARBA00023273"/>
    </source>
</evidence>
<dbReference type="Gene3D" id="1.20.1160.20">
    <property type="match status" value="1"/>
</dbReference>
<feature type="compositionally biased region" description="Basic and acidic residues" evidence="4">
    <location>
        <begin position="259"/>
        <end position="269"/>
    </location>
</feature>
<evidence type="ECO:0000259" key="5">
    <source>
        <dbReference type="PROSITE" id="PS50106"/>
    </source>
</evidence>
<dbReference type="GO" id="GO:0005886">
    <property type="term" value="C:plasma membrane"/>
    <property type="evidence" value="ECO:0007669"/>
    <property type="project" value="TreeGrafter"/>
</dbReference>
<protein>
    <recommendedName>
        <fullName evidence="5">PDZ domain-containing protein</fullName>
    </recommendedName>
</protein>
<organism evidence="6 7">
    <name type="scientific">Dissostichus mawsoni</name>
    <name type="common">Antarctic cod</name>
    <dbReference type="NCBI Taxonomy" id="36200"/>
    <lineage>
        <taxon>Eukaryota</taxon>
        <taxon>Metazoa</taxon>
        <taxon>Chordata</taxon>
        <taxon>Craniata</taxon>
        <taxon>Vertebrata</taxon>
        <taxon>Euteleostomi</taxon>
        <taxon>Actinopterygii</taxon>
        <taxon>Neopterygii</taxon>
        <taxon>Teleostei</taxon>
        <taxon>Neoteleostei</taxon>
        <taxon>Acanthomorphata</taxon>
        <taxon>Eupercaria</taxon>
        <taxon>Perciformes</taxon>
        <taxon>Notothenioidei</taxon>
        <taxon>Nototheniidae</taxon>
        <taxon>Dissostichus</taxon>
    </lineage>
</organism>
<dbReference type="InterPro" id="IPR051844">
    <property type="entry name" value="USH2_Complex_Protein"/>
</dbReference>
<proteinExistence type="predicted"/>
<gene>
    <name evidence="6" type="ORF">F7725_013421</name>
</gene>
<comment type="caution">
    <text evidence="6">The sequence shown here is derived from an EMBL/GenBank/DDBJ whole genome shotgun (WGS) entry which is preliminary data.</text>
</comment>
<dbReference type="SUPFAM" id="SSF50156">
    <property type="entry name" value="PDZ domain-like"/>
    <property type="match status" value="2"/>
</dbReference>
<feature type="region of interest" description="Disordered" evidence="4">
    <location>
        <begin position="547"/>
        <end position="593"/>
    </location>
</feature>
<dbReference type="Pfam" id="PF00595">
    <property type="entry name" value="PDZ"/>
    <property type="match status" value="1"/>
</dbReference>
<evidence type="ECO:0000313" key="6">
    <source>
        <dbReference type="EMBL" id="KAF3851649.1"/>
    </source>
</evidence>
<accession>A0A7J5YSG6</accession>
<dbReference type="PANTHER" id="PTHR23116:SF37">
    <property type="entry name" value="WHIRLIN"/>
    <property type="match status" value="1"/>
</dbReference>
<sequence>MVSRRKKEMSCSREKWRKTKPLSAVLKGCKKLAITVCSMGRIPGGYITNHVYSWVDPEGRSVSPPPDSHEANQRPGQGMEERMCNLNMDDGRSLGLMIRGGAEYGLAIYITGVDPGSAADACALKFARASRLEQVCGDARRNTEEVSRGSRVDESEQARAGVRRCTEEYRGELTRASRLGQVCVDARRNTDEGLVAGRGRQRSRQTDSEQREHKFILNIRGNRLFTMTRAREFLRRWSGGPKPGIQSLREQAGWSRCAEMQEEHRRGEPGSRVNESEQAGAGVRGCTRNTDEGLVAGRGRQRSRQTDSEQREHKVGDQILDVNGQSFVTISHDEAVHILKTGCHLLMKVRDVGRLPHARTVVDETKWICSQAIAETNATANPSYLTNSHVNAGIHVNVSACSSRGVGPPGAQVSLEQQAYMLLTEPERQTMVYYLQEYQEGHIGVEPLTMALCELFNTHAKLSMLADLRSLVAPLDLELYDRLVLHREREAHQAWHGGPGVLHPQGYCNQNAGHVHPAMTDGSVAGLTEKNQEKNTNALQNMTMAEMRASGESPTLSRDAPPQAHSRLSRDKEPSRKPPSRRGQLSSSPLLTGPKRLLQDCLHKSLKSLPSTQQSLPPSAQHTCAAASHHASLNALNHTCQSSLQISDPEQYNTPTSLIPSTSMGPAAGTAQDPTPAPASCPPGSPQRHLSGWLADLAPMRSPPTLQSQLILQKLHLPCNPLIYHLAPPHVLPLPLPHHTCCSNL</sequence>
<dbReference type="GO" id="GO:0002142">
    <property type="term" value="C:stereocilia ankle link complex"/>
    <property type="evidence" value="ECO:0007669"/>
    <property type="project" value="TreeGrafter"/>
</dbReference>
<feature type="region of interest" description="Disordered" evidence="4">
    <location>
        <begin position="647"/>
        <end position="690"/>
    </location>
</feature>
<dbReference type="GO" id="GO:0005929">
    <property type="term" value="C:cilium"/>
    <property type="evidence" value="ECO:0007669"/>
    <property type="project" value="TreeGrafter"/>
</dbReference>
<feature type="region of interest" description="Disordered" evidence="4">
    <location>
        <begin position="58"/>
        <end position="78"/>
    </location>
</feature>
<feature type="compositionally biased region" description="Polar residues" evidence="4">
    <location>
        <begin position="647"/>
        <end position="664"/>
    </location>
</feature>
<feature type="compositionally biased region" description="Pro residues" evidence="4">
    <location>
        <begin position="675"/>
        <end position="685"/>
    </location>
</feature>
<dbReference type="PROSITE" id="PS50106">
    <property type="entry name" value="PDZ"/>
    <property type="match status" value="1"/>
</dbReference>
<dbReference type="OrthoDB" id="10029564at2759"/>
<keyword evidence="7" id="KW-1185">Reference proteome</keyword>
<evidence type="ECO:0000256" key="2">
    <source>
        <dbReference type="ARBA" id="ARBA00022737"/>
    </source>
</evidence>
<evidence type="ECO:0000313" key="7">
    <source>
        <dbReference type="Proteomes" id="UP000518266"/>
    </source>
</evidence>
<name>A0A7J5YSG6_DISMA</name>
<dbReference type="EMBL" id="JAAKFY010000010">
    <property type="protein sequence ID" value="KAF3851649.1"/>
    <property type="molecule type" value="Genomic_DNA"/>
</dbReference>